<evidence type="ECO:0008006" key="3">
    <source>
        <dbReference type="Google" id="ProtNLM"/>
    </source>
</evidence>
<proteinExistence type="predicted"/>
<comment type="caution">
    <text evidence="1">The sequence shown here is derived from an EMBL/GenBank/DDBJ whole genome shotgun (WGS) entry which is preliminary data.</text>
</comment>
<gene>
    <name evidence="1" type="ORF">ACFPRA_08530</name>
</gene>
<sequence>MKTRVGIVGPRDTVEIMNEIAQEFDEKMIPICFEYKNAVETTEIVEKNQHAIDIWVFSGLTPYSLAKKSSSNQLFFYLKFNGSSLTRSLLDVVYKGKKELDRISFDMLEKRDVTETYRSLNVSDENCHLYEYHGFTPIEEIVNFHADLYEEGKVSVCVTCLSDVFEILNSKNIPVYRVTPTRANMRSTFSIALQQWEALNFKQSQLTVMLITIDNINKIEKPHSFSYDLHRLNLELQSAVLSFTESISGSFLSIGTGTFIIFSTRGSLQDAGHQSVRLLDQLSIITDLPANIGIGYGDSSLAAEENARLALLHAQNYNPNSAFLVENNGTVKGPLNKTKSISFEFRNEDEAIGNLLKESGVSITSFNKIMSVQRNLGKHNITAAEIAEWLKMTERNARRLLTNLTNVGIAKVVGQEAPTTRGRPRNIYQVGLDLLSNNGE</sequence>
<organism evidence="1 2">
    <name type="scientific">Sporosarcina soli</name>
    <dbReference type="NCBI Taxonomy" id="334736"/>
    <lineage>
        <taxon>Bacteria</taxon>
        <taxon>Bacillati</taxon>
        <taxon>Bacillota</taxon>
        <taxon>Bacilli</taxon>
        <taxon>Bacillales</taxon>
        <taxon>Caryophanaceae</taxon>
        <taxon>Sporosarcina</taxon>
    </lineage>
</organism>
<dbReference type="EMBL" id="JBHSNO010000005">
    <property type="protein sequence ID" value="MFC5588931.1"/>
    <property type="molecule type" value="Genomic_DNA"/>
</dbReference>
<reference evidence="2" key="1">
    <citation type="journal article" date="2019" name="Int. J. Syst. Evol. Microbiol.">
        <title>The Global Catalogue of Microorganisms (GCM) 10K type strain sequencing project: providing services to taxonomists for standard genome sequencing and annotation.</title>
        <authorList>
            <consortium name="The Broad Institute Genomics Platform"/>
            <consortium name="The Broad Institute Genome Sequencing Center for Infectious Disease"/>
            <person name="Wu L."/>
            <person name="Ma J."/>
        </authorList>
    </citation>
    <scope>NUCLEOTIDE SEQUENCE [LARGE SCALE GENOMIC DNA]</scope>
    <source>
        <strain evidence="2">CGMCC 4.1434</strain>
    </source>
</reference>
<dbReference type="InterPro" id="IPR043128">
    <property type="entry name" value="Rev_trsase/Diguanyl_cyclase"/>
</dbReference>
<accession>A0ABW0THN1</accession>
<evidence type="ECO:0000313" key="2">
    <source>
        <dbReference type="Proteomes" id="UP001596109"/>
    </source>
</evidence>
<dbReference type="Proteomes" id="UP001596109">
    <property type="component" value="Unassembled WGS sequence"/>
</dbReference>
<dbReference type="Gene3D" id="3.30.70.270">
    <property type="match status" value="1"/>
</dbReference>
<name>A0ABW0THN1_9BACL</name>
<evidence type="ECO:0000313" key="1">
    <source>
        <dbReference type="EMBL" id="MFC5588931.1"/>
    </source>
</evidence>
<keyword evidence="2" id="KW-1185">Reference proteome</keyword>
<dbReference type="RefSeq" id="WP_381432707.1">
    <property type="nucleotide sequence ID" value="NZ_JBHSNO010000005.1"/>
</dbReference>
<protein>
    <recommendedName>
        <fullName evidence="3">Transcriptional regulator</fullName>
    </recommendedName>
</protein>